<name>A0A8S1U1E8_9CILI</name>
<sequence>MFWVYFVSIVLDGCVVLFLDIDNLYLNGHTEFLTSFMKSVTCIQNQAILWIKHEYLISTSQLLVIKKIRIRIPTYKHECSKYVFQLLENFKYRIFNNETYCFDGIYNLDRNQQNKVYIFIQFPPSDTQYIQTLLGQILQQLSYTNKHGLERRQIDFRMIQQQQWQTRRKLVETFKGYNKHDLPLFIQFCYKYLTEIPKIKLGSINIFLQLKLNNFNRV</sequence>
<evidence type="ECO:0000313" key="1">
    <source>
        <dbReference type="EMBL" id="CAD8158480.1"/>
    </source>
</evidence>
<protein>
    <submittedName>
        <fullName evidence="1">Uncharacterized protein</fullName>
    </submittedName>
</protein>
<dbReference type="Proteomes" id="UP000689195">
    <property type="component" value="Unassembled WGS sequence"/>
</dbReference>
<dbReference type="EMBL" id="CAJJDO010000031">
    <property type="protein sequence ID" value="CAD8158480.1"/>
    <property type="molecule type" value="Genomic_DNA"/>
</dbReference>
<reference evidence="1" key="1">
    <citation type="submission" date="2021-01" db="EMBL/GenBank/DDBJ databases">
        <authorList>
            <consortium name="Genoscope - CEA"/>
            <person name="William W."/>
        </authorList>
    </citation>
    <scope>NUCLEOTIDE SEQUENCE</scope>
</reference>
<accession>A0A8S1U1E8</accession>
<dbReference type="AlphaFoldDB" id="A0A8S1U1E8"/>
<keyword evidence="2" id="KW-1185">Reference proteome</keyword>
<evidence type="ECO:0000313" key="2">
    <source>
        <dbReference type="Proteomes" id="UP000689195"/>
    </source>
</evidence>
<gene>
    <name evidence="1" type="ORF">PPENT_87.1.T0310362</name>
</gene>
<proteinExistence type="predicted"/>
<comment type="caution">
    <text evidence="1">The sequence shown here is derived from an EMBL/GenBank/DDBJ whole genome shotgun (WGS) entry which is preliminary data.</text>
</comment>
<organism evidence="1 2">
    <name type="scientific">Paramecium pentaurelia</name>
    <dbReference type="NCBI Taxonomy" id="43138"/>
    <lineage>
        <taxon>Eukaryota</taxon>
        <taxon>Sar</taxon>
        <taxon>Alveolata</taxon>
        <taxon>Ciliophora</taxon>
        <taxon>Intramacronucleata</taxon>
        <taxon>Oligohymenophorea</taxon>
        <taxon>Peniculida</taxon>
        <taxon>Parameciidae</taxon>
        <taxon>Paramecium</taxon>
    </lineage>
</organism>